<dbReference type="RefSeq" id="WP_188669052.1">
    <property type="nucleotide sequence ID" value="NZ_BMJI01000025.1"/>
</dbReference>
<evidence type="ECO:0000313" key="2">
    <source>
        <dbReference type="EMBL" id="GGC99533.1"/>
    </source>
</evidence>
<organism evidence="2 3">
    <name type="scientific">Tersicoccus solisilvae</name>
    <dbReference type="NCBI Taxonomy" id="1882339"/>
    <lineage>
        <taxon>Bacteria</taxon>
        <taxon>Bacillati</taxon>
        <taxon>Actinomycetota</taxon>
        <taxon>Actinomycetes</taxon>
        <taxon>Micrococcales</taxon>
        <taxon>Micrococcaceae</taxon>
        <taxon>Tersicoccus</taxon>
    </lineage>
</organism>
<name>A0ABQ1PMJ9_9MICC</name>
<dbReference type="Pfam" id="PF24254">
    <property type="entry name" value="DUF7455"/>
    <property type="match status" value="1"/>
</dbReference>
<feature type="domain" description="DUF7455" evidence="1">
    <location>
        <begin position="10"/>
        <end position="64"/>
    </location>
</feature>
<evidence type="ECO:0000259" key="1">
    <source>
        <dbReference type="Pfam" id="PF24254"/>
    </source>
</evidence>
<dbReference type="InterPro" id="IPR055878">
    <property type="entry name" value="DUF7455"/>
</dbReference>
<comment type="caution">
    <text evidence="2">The sequence shown here is derived from an EMBL/GenBank/DDBJ whole genome shotgun (WGS) entry which is preliminary data.</text>
</comment>
<dbReference type="Proteomes" id="UP000597761">
    <property type="component" value="Unassembled WGS sequence"/>
</dbReference>
<reference evidence="3" key="1">
    <citation type="journal article" date="2019" name="Int. J. Syst. Evol. Microbiol.">
        <title>The Global Catalogue of Microorganisms (GCM) 10K type strain sequencing project: providing services to taxonomists for standard genome sequencing and annotation.</title>
        <authorList>
            <consortium name="The Broad Institute Genomics Platform"/>
            <consortium name="The Broad Institute Genome Sequencing Center for Infectious Disease"/>
            <person name="Wu L."/>
            <person name="Ma J."/>
        </authorList>
    </citation>
    <scope>NUCLEOTIDE SEQUENCE [LARGE SCALE GENOMIC DNA]</scope>
    <source>
        <strain evidence="3">CGMCC 1.15480</strain>
    </source>
</reference>
<accession>A0ABQ1PMJ9</accession>
<protein>
    <recommendedName>
        <fullName evidence="1">DUF7455 domain-containing protein</fullName>
    </recommendedName>
</protein>
<gene>
    <name evidence="2" type="ORF">GCM10011512_28080</name>
</gene>
<proteinExistence type="predicted"/>
<evidence type="ECO:0000313" key="3">
    <source>
        <dbReference type="Proteomes" id="UP000597761"/>
    </source>
</evidence>
<keyword evidence="3" id="KW-1185">Reference proteome</keyword>
<sequence>MSTAVADRELTAMDRCDSCGAQAYVRVVLESSGGELAFCAHHARKVEARLRPLAASWQDETARLHEPAAPAAAD</sequence>
<dbReference type="EMBL" id="BMJI01000025">
    <property type="protein sequence ID" value="GGC99533.1"/>
    <property type="molecule type" value="Genomic_DNA"/>
</dbReference>